<name>A0AAV2EV16_9ROSI</name>
<evidence type="ECO:0000313" key="3">
    <source>
        <dbReference type="Proteomes" id="UP001497516"/>
    </source>
</evidence>
<sequence>MFNPATSLPLKLTAQNFPSWCAQLSSLLDGLDLTDYLDGTFVVSDVMVTVNGASVCYPAYLRWYRQDQLLLNGIFASVSEGVLPFISSSATSYTAWSTLQRLYVGSSQSRVMTLSDRLYEESKGDRDDNAGRGSGRSSSPSSSFFIWFLGSFS</sequence>
<dbReference type="PANTHER" id="PTHR47481:SF34">
    <property type="entry name" value="CCHC-TYPE DOMAIN-CONTAINING PROTEIN"/>
    <property type="match status" value="1"/>
</dbReference>
<evidence type="ECO:0000256" key="1">
    <source>
        <dbReference type="SAM" id="MobiDB-lite"/>
    </source>
</evidence>
<evidence type="ECO:0008006" key="4">
    <source>
        <dbReference type="Google" id="ProtNLM"/>
    </source>
</evidence>
<protein>
    <recommendedName>
        <fullName evidence="4">Retrotransposon Copia-like N-terminal domain-containing protein</fullName>
    </recommendedName>
</protein>
<keyword evidence="3" id="KW-1185">Reference proteome</keyword>
<feature type="compositionally biased region" description="Basic and acidic residues" evidence="1">
    <location>
        <begin position="120"/>
        <end position="130"/>
    </location>
</feature>
<evidence type="ECO:0000313" key="2">
    <source>
        <dbReference type="EMBL" id="CAL1389684.1"/>
    </source>
</evidence>
<organism evidence="2 3">
    <name type="scientific">Linum trigynum</name>
    <dbReference type="NCBI Taxonomy" id="586398"/>
    <lineage>
        <taxon>Eukaryota</taxon>
        <taxon>Viridiplantae</taxon>
        <taxon>Streptophyta</taxon>
        <taxon>Embryophyta</taxon>
        <taxon>Tracheophyta</taxon>
        <taxon>Spermatophyta</taxon>
        <taxon>Magnoliopsida</taxon>
        <taxon>eudicotyledons</taxon>
        <taxon>Gunneridae</taxon>
        <taxon>Pentapetalae</taxon>
        <taxon>rosids</taxon>
        <taxon>fabids</taxon>
        <taxon>Malpighiales</taxon>
        <taxon>Linaceae</taxon>
        <taxon>Linum</taxon>
    </lineage>
</organism>
<accession>A0AAV2EV16</accession>
<gene>
    <name evidence="2" type="ORF">LTRI10_LOCUS30524</name>
</gene>
<dbReference type="Proteomes" id="UP001497516">
    <property type="component" value="Chromosome 5"/>
</dbReference>
<dbReference type="AlphaFoldDB" id="A0AAV2EV16"/>
<reference evidence="2 3" key="1">
    <citation type="submission" date="2024-04" db="EMBL/GenBank/DDBJ databases">
        <authorList>
            <person name="Fracassetti M."/>
        </authorList>
    </citation>
    <scope>NUCLEOTIDE SEQUENCE [LARGE SCALE GENOMIC DNA]</scope>
</reference>
<dbReference type="PANTHER" id="PTHR47481">
    <property type="match status" value="1"/>
</dbReference>
<proteinExistence type="predicted"/>
<dbReference type="EMBL" id="OZ034818">
    <property type="protein sequence ID" value="CAL1389684.1"/>
    <property type="molecule type" value="Genomic_DNA"/>
</dbReference>
<feature type="region of interest" description="Disordered" evidence="1">
    <location>
        <begin position="120"/>
        <end position="141"/>
    </location>
</feature>